<evidence type="ECO:0000256" key="4">
    <source>
        <dbReference type="ARBA" id="ARBA00022840"/>
    </source>
</evidence>
<dbReference type="InterPro" id="IPR045864">
    <property type="entry name" value="aa-tRNA-synth_II/BPL/LPL"/>
</dbReference>
<dbReference type="UniPathway" id="UPA00906">
    <property type="reaction ID" value="UER00895"/>
</dbReference>
<keyword evidence="3" id="KW-0547">Nucleotide-binding</keyword>
<evidence type="ECO:0000256" key="6">
    <source>
        <dbReference type="ARBA" id="ARBA00031113"/>
    </source>
</evidence>
<evidence type="ECO:0000256" key="9">
    <source>
        <dbReference type="PIRSR" id="PIRSR001529-2"/>
    </source>
</evidence>
<feature type="binding site" evidence="8">
    <location>
        <position position="331"/>
    </location>
    <ligand>
        <name>L-serine</name>
        <dbReference type="ChEBI" id="CHEBI:33384"/>
    </ligand>
</feature>
<feature type="domain" description="Aminoacyl-transfer RNA synthetases class-II family profile" evidence="11">
    <location>
        <begin position="176"/>
        <end position="474"/>
    </location>
</feature>
<feature type="binding site" evidence="8">
    <location>
        <position position="446"/>
    </location>
    <ligand>
        <name>L-serine</name>
        <dbReference type="ChEBI" id="CHEBI:33384"/>
    </ligand>
</feature>
<dbReference type="NCBIfam" id="TIGR00414">
    <property type="entry name" value="serS"/>
    <property type="match status" value="1"/>
</dbReference>
<sequence>MSRHRISRSVRLPLQSRRTISSSPSTISEGRPPTAPKQTPNLAHIRQNADLYAENARLRNYTSHIEAPAQIVAATQKIADIEAKLKQPRTQVKALQARMQSKSADRNKILEEIRKLKPAIDHLEKEQDALQSQVQEMALGLPNLTSSDTPLEGEGRLLRYINYDEAKPPTFEKGADHSRIGEELSLIDFAGAGATSGWGFYYLMNEGAMLEQALVQYALRVARRHGWGIVSPPSLVYAHVAESCGFQPRDQHGEQQIWQVAQSEREAGKPKRSLAATAEIPLAGLYAGKDINEGQLPVKMVGSSRCYRAEAGARGVDTKGLYRVHEFTKVEMFAWTNNSGAGVEGSMQESTKDASVVFDEMVTIQTEILTSLGLPCRVLEMPVSDLGASAYRKIDIEALFPSRLSRDGGWGEVTSTSICTDYQSRRLNTRILDKGGSRKKFAYTLNGTAIAVPRVLAAVLEHGWREQEKCVMIPEVLRSYMGGIDRITPVR</sequence>
<feature type="compositionally biased region" description="Low complexity" evidence="10">
    <location>
        <begin position="16"/>
        <end position="28"/>
    </location>
</feature>
<dbReference type="AlphaFoldDB" id="W2RNU8"/>
<dbReference type="InterPro" id="IPR006195">
    <property type="entry name" value="aa-tRNA-synth_II"/>
</dbReference>
<dbReference type="PRINTS" id="PR00981">
    <property type="entry name" value="TRNASYNTHSER"/>
</dbReference>
<dbReference type="SUPFAM" id="SSF55681">
    <property type="entry name" value="Class II aaRS and biotin synthetases"/>
    <property type="match status" value="1"/>
</dbReference>
<evidence type="ECO:0000256" key="10">
    <source>
        <dbReference type="SAM" id="MobiDB-lite"/>
    </source>
</evidence>
<keyword evidence="13" id="KW-1185">Reference proteome</keyword>
<evidence type="ECO:0000256" key="7">
    <source>
        <dbReference type="ARBA" id="ARBA00034892"/>
    </source>
</evidence>
<protein>
    <recommendedName>
        <fullName evidence="1">serine--tRNA ligase</fullName>
        <ecNumber evidence="1">6.1.1.11</ecNumber>
    </recommendedName>
    <alternativeName>
        <fullName evidence="6">Seryl-tRNA synthetase</fullName>
    </alternativeName>
    <alternativeName>
        <fullName evidence="7">Seryl-tRNA(Ser) synthetase</fullName>
    </alternativeName>
</protein>
<dbReference type="EC" id="6.1.1.11" evidence="1"/>
<dbReference type="EMBL" id="KB822723">
    <property type="protein sequence ID" value="ETN38000.1"/>
    <property type="molecule type" value="Genomic_DNA"/>
</dbReference>
<dbReference type="GO" id="GO:0005739">
    <property type="term" value="C:mitochondrion"/>
    <property type="evidence" value="ECO:0007669"/>
    <property type="project" value="EnsemblFungi"/>
</dbReference>
<reference evidence="12 13" key="1">
    <citation type="submission" date="2013-03" db="EMBL/GenBank/DDBJ databases">
        <title>The Genome Sequence of Phialophora europaea CBS 101466.</title>
        <authorList>
            <consortium name="The Broad Institute Genomics Platform"/>
            <person name="Cuomo C."/>
            <person name="de Hoog S."/>
            <person name="Gorbushina A."/>
            <person name="Walker B."/>
            <person name="Young S.K."/>
            <person name="Zeng Q."/>
            <person name="Gargeya S."/>
            <person name="Fitzgerald M."/>
            <person name="Haas B."/>
            <person name="Abouelleil A."/>
            <person name="Allen A.W."/>
            <person name="Alvarado L."/>
            <person name="Arachchi H.M."/>
            <person name="Berlin A.M."/>
            <person name="Chapman S.B."/>
            <person name="Gainer-Dewar J."/>
            <person name="Goldberg J."/>
            <person name="Griggs A."/>
            <person name="Gujja S."/>
            <person name="Hansen M."/>
            <person name="Howarth C."/>
            <person name="Imamovic A."/>
            <person name="Ireland A."/>
            <person name="Larimer J."/>
            <person name="McCowan C."/>
            <person name="Murphy C."/>
            <person name="Pearson M."/>
            <person name="Poon T.W."/>
            <person name="Priest M."/>
            <person name="Roberts A."/>
            <person name="Saif S."/>
            <person name="Shea T."/>
            <person name="Sisk P."/>
            <person name="Sykes S."/>
            <person name="Wortman J."/>
            <person name="Nusbaum C."/>
            <person name="Birren B."/>
        </authorList>
    </citation>
    <scope>NUCLEOTIDE SEQUENCE [LARGE SCALE GENOMIC DNA]</scope>
    <source>
        <strain evidence="12 13">CBS 101466</strain>
    </source>
</reference>
<dbReference type="InterPro" id="IPR015866">
    <property type="entry name" value="Ser-tRNA-synth_1_N"/>
</dbReference>
<keyword evidence="5" id="KW-0030">Aminoacyl-tRNA synthetase</keyword>
<dbReference type="GO" id="GO:0005524">
    <property type="term" value="F:ATP binding"/>
    <property type="evidence" value="ECO:0007669"/>
    <property type="project" value="UniProtKB-KW"/>
</dbReference>
<accession>W2RNU8</accession>
<feature type="binding site" evidence="8">
    <location>
        <position position="308"/>
    </location>
    <ligand>
        <name>L-serine</name>
        <dbReference type="ChEBI" id="CHEBI:33384"/>
    </ligand>
</feature>
<dbReference type="Pfam" id="PF00587">
    <property type="entry name" value="tRNA-synt_2b"/>
    <property type="match status" value="1"/>
</dbReference>
<dbReference type="InterPro" id="IPR042103">
    <property type="entry name" value="SerRS_1_N_sf"/>
</dbReference>
<evidence type="ECO:0000313" key="13">
    <source>
        <dbReference type="Proteomes" id="UP000030752"/>
    </source>
</evidence>
<evidence type="ECO:0000256" key="3">
    <source>
        <dbReference type="ARBA" id="ARBA00022741"/>
    </source>
</evidence>
<proteinExistence type="predicted"/>
<evidence type="ECO:0000256" key="5">
    <source>
        <dbReference type="ARBA" id="ARBA00023146"/>
    </source>
</evidence>
<dbReference type="InterPro" id="IPR002314">
    <property type="entry name" value="aa-tRNA-synt_IIb"/>
</dbReference>
<keyword evidence="4 9" id="KW-0067">ATP-binding</keyword>
<dbReference type="InParanoid" id="W2RNU8"/>
<dbReference type="Gene3D" id="1.10.287.40">
    <property type="entry name" value="Serine-tRNA synthetase, tRNA binding domain"/>
    <property type="match status" value="1"/>
</dbReference>
<evidence type="ECO:0000256" key="8">
    <source>
        <dbReference type="PIRSR" id="PIRSR001529-1"/>
    </source>
</evidence>
<dbReference type="GO" id="GO:0004828">
    <property type="term" value="F:serine-tRNA ligase activity"/>
    <property type="evidence" value="ECO:0007669"/>
    <property type="project" value="UniProtKB-EC"/>
</dbReference>
<gene>
    <name evidence="12" type="ORF">HMPREF1541_07623</name>
</gene>
<dbReference type="Gene3D" id="3.30.930.10">
    <property type="entry name" value="Bira Bifunctional Protein, Domain 2"/>
    <property type="match status" value="1"/>
</dbReference>
<keyword evidence="2 12" id="KW-0436">Ligase</keyword>
<dbReference type="eggNOG" id="KOG2509">
    <property type="taxonomic scope" value="Eukaryota"/>
</dbReference>
<dbReference type="GeneID" id="19974962"/>
<dbReference type="InterPro" id="IPR010978">
    <property type="entry name" value="tRNA-bd_arm"/>
</dbReference>
<dbReference type="InterPro" id="IPR002317">
    <property type="entry name" value="Ser-tRNA-ligase_type_1"/>
</dbReference>
<evidence type="ECO:0000256" key="1">
    <source>
        <dbReference type="ARBA" id="ARBA00012840"/>
    </source>
</evidence>
<feature type="binding site" evidence="9">
    <location>
        <begin position="412"/>
        <end position="415"/>
    </location>
    <ligand>
        <name>ATP</name>
        <dbReference type="ChEBI" id="CHEBI:30616"/>
    </ligand>
</feature>
<dbReference type="GO" id="GO:0070158">
    <property type="term" value="P:mitochondrial seryl-tRNA aminoacylation"/>
    <property type="evidence" value="ECO:0007669"/>
    <property type="project" value="EnsemblFungi"/>
</dbReference>
<feature type="binding site" evidence="9">
    <location>
        <begin position="324"/>
        <end position="327"/>
    </location>
    <ligand>
        <name>ATP</name>
        <dbReference type="ChEBI" id="CHEBI:30616"/>
    </ligand>
</feature>
<feature type="region of interest" description="Disordered" evidence="10">
    <location>
        <begin position="1"/>
        <end position="40"/>
    </location>
</feature>
<dbReference type="SUPFAM" id="SSF46589">
    <property type="entry name" value="tRNA-binding arm"/>
    <property type="match status" value="1"/>
</dbReference>
<name>W2RNU8_CYPE1</name>
<evidence type="ECO:0000259" key="11">
    <source>
        <dbReference type="PROSITE" id="PS50862"/>
    </source>
</evidence>
<feature type="binding site" evidence="9">
    <location>
        <begin position="308"/>
        <end position="310"/>
    </location>
    <ligand>
        <name>ATP</name>
        <dbReference type="ChEBI" id="CHEBI:30616"/>
    </ligand>
</feature>
<dbReference type="PANTHER" id="PTHR11778">
    <property type="entry name" value="SERYL-TRNA SYNTHETASE"/>
    <property type="match status" value="1"/>
</dbReference>
<evidence type="ECO:0000256" key="2">
    <source>
        <dbReference type="ARBA" id="ARBA00022598"/>
    </source>
</evidence>
<dbReference type="RefSeq" id="XP_008720169.1">
    <property type="nucleotide sequence ID" value="XM_008721947.1"/>
</dbReference>
<dbReference type="PROSITE" id="PS50862">
    <property type="entry name" value="AA_TRNA_LIGASE_II"/>
    <property type="match status" value="1"/>
</dbReference>
<dbReference type="Pfam" id="PF02403">
    <property type="entry name" value="Seryl_tRNA_N"/>
    <property type="match status" value="1"/>
</dbReference>
<dbReference type="FunCoup" id="W2RNU8">
    <property type="interactions" value="848"/>
</dbReference>
<feature type="binding site" evidence="8">
    <location>
        <position position="277"/>
    </location>
    <ligand>
        <name>L-serine</name>
        <dbReference type="ChEBI" id="CHEBI:33384"/>
    </ligand>
</feature>
<dbReference type="FunFam" id="3.30.930.10:FF:000069">
    <property type="entry name" value="Seryl-tRNA synthetase"/>
    <property type="match status" value="1"/>
</dbReference>
<organism evidence="12 13">
    <name type="scientific">Cyphellophora europaea (strain CBS 101466)</name>
    <name type="common">Phialophora europaea</name>
    <dbReference type="NCBI Taxonomy" id="1220924"/>
    <lineage>
        <taxon>Eukaryota</taxon>
        <taxon>Fungi</taxon>
        <taxon>Dikarya</taxon>
        <taxon>Ascomycota</taxon>
        <taxon>Pezizomycotina</taxon>
        <taxon>Eurotiomycetes</taxon>
        <taxon>Chaetothyriomycetidae</taxon>
        <taxon>Chaetothyriales</taxon>
        <taxon>Cyphellophoraceae</taxon>
        <taxon>Cyphellophora</taxon>
    </lineage>
</organism>
<evidence type="ECO:0000313" key="12">
    <source>
        <dbReference type="EMBL" id="ETN38000.1"/>
    </source>
</evidence>
<dbReference type="HOGENOM" id="CLU_023797_4_3_1"/>
<dbReference type="OrthoDB" id="10264585at2759"/>
<dbReference type="Proteomes" id="UP000030752">
    <property type="component" value="Unassembled WGS sequence"/>
</dbReference>
<dbReference type="VEuPathDB" id="FungiDB:HMPREF1541_07623"/>
<feature type="site" description="Important for serine binding" evidence="8">
    <location>
        <position position="448"/>
    </location>
</feature>
<dbReference type="PIRSF" id="PIRSF001529">
    <property type="entry name" value="Ser-tRNA-synth_IIa"/>
    <property type="match status" value="1"/>
</dbReference>
<dbReference type="STRING" id="1220924.W2RNU8"/>